<dbReference type="InterPro" id="IPR016134">
    <property type="entry name" value="Dockerin_dom"/>
</dbReference>
<accession>A0A1F5NSF4</accession>
<sequence>MGLSDAQVCATGDGIAGWGGWTANGQGSEIISLANNPSGGGGKGHRSWVCDGHTCNSGNIMITFSQTKVPEFWIRWYARWEQGFAWNPLFFHKLLYIDVGTSHFAIPGFTSNNSAYLATWPSGDNDTPGSFGWDTVMANGGTANGMKTSDGQWHCFETHINIGNGSTNGVGEFWIDNALTGQSATLNYNTTTGYSFFEIPSNADNPANGQNAYEDQDDIVVSNSARIGCLGSTTPPPPAPTISSFTTSPSTITSGSSSTLTWTTSNATSLSINQGIGTVTGTSRSVSPTSTTTYTLTATNAAGSVTANTTVTVNPVTPPPPPVGLIFNTTFPSNNCPEWNQTIGLSDSQVCVSGDGITGNGGWTTSAGSVDQITSPANNQTGGGGRGFRHWVGDGYNNGGGGIVVSWPGSPEIWLRYYIRFESGFTWGGPTNMKTIYCNRGQPGTFYFGLLDSSGGKIAGHVEVDPTNSGNKISNLTWQQWQSGSSVGDGLFHSLEVHAKMNTTGTLNDGVWEFWLDGTQIYSNSSIHFANTTGATFSNCAVGENHNNPQNGADAYVDFDDLAISTTGYIGPTYGIPSGTPPPPPPPAPSTYSRTINIVSLQGRSSGAVSGTLEVLSSPGKTLLATYPLTTNTSGSATITFNVPLQTVYLKTNATPFLDRVIQVDLNNTGTYAFPQLYIGDINQDNFINSVDYSTLNTNWFTANASADLNQDSLVNSIDFSYMNTHWLMGGEQ</sequence>
<dbReference type="PROSITE" id="PS51766">
    <property type="entry name" value="DOCKERIN"/>
    <property type="match status" value="1"/>
</dbReference>
<dbReference type="EMBL" id="MFEJ01000005">
    <property type="protein sequence ID" value="OGE80605.1"/>
    <property type="molecule type" value="Genomic_DNA"/>
</dbReference>
<name>A0A1F5NSF4_9BACT</name>
<gene>
    <name evidence="2" type="ORF">A2660_00780</name>
</gene>
<dbReference type="Gene3D" id="1.10.1330.10">
    <property type="entry name" value="Dockerin domain"/>
    <property type="match status" value="1"/>
</dbReference>
<dbReference type="Pfam" id="PF00404">
    <property type="entry name" value="Dockerin_1"/>
    <property type="match status" value="1"/>
</dbReference>
<reference evidence="2 3" key="1">
    <citation type="journal article" date="2016" name="Nat. Commun.">
        <title>Thousands of microbial genomes shed light on interconnected biogeochemical processes in an aquifer system.</title>
        <authorList>
            <person name="Anantharaman K."/>
            <person name="Brown C.T."/>
            <person name="Hug L.A."/>
            <person name="Sharon I."/>
            <person name="Castelle C.J."/>
            <person name="Probst A.J."/>
            <person name="Thomas B.C."/>
            <person name="Singh A."/>
            <person name="Wilkins M.J."/>
            <person name="Karaoz U."/>
            <person name="Brodie E.L."/>
            <person name="Williams K.H."/>
            <person name="Hubbard S.S."/>
            <person name="Banfield J.F."/>
        </authorList>
    </citation>
    <scope>NUCLEOTIDE SEQUENCE [LARGE SCALE GENOMIC DNA]</scope>
</reference>
<comment type="caution">
    <text evidence="2">The sequence shown here is derived from an EMBL/GenBank/DDBJ whole genome shotgun (WGS) entry which is preliminary data.</text>
</comment>
<organism evidence="2 3">
    <name type="scientific">Candidatus Doudnabacteria bacterium RIFCSPHIGHO2_01_FULL_45_18</name>
    <dbReference type="NCBI Taxonomy" id="1817823"/>
    <lineage>
        <taxon>Bacteria</taxon>
        <taxon>Candidatus Doudnaibacteriota</taxon>
    </lineage>
</organism>
<dbReference type="GO" id="GO:0004553">
    <property type="term" value="F:hydrolase activity, hydrolyzing O-glycosyl compounds"/>
    <property type="evidence" value="ECO:0007669"/>
    <property type="project" value="InterPro"/>
</dbReference>
<proteinExistence type="predicted"/>
<dbReference type="InterPro" id="IPR036439">
    <property type="entry name" value="Dockerin_dom_sf"/>
</dbReference>
<evidence type="ECO:0000313" key="3">
    <source>
        <dbReference type="Proteomes" id="UP000176233"/>
    </source>
</evidence>
<dbReference type="GO" id="GO:0000272">
    <property type="term" value="P:polysaccharide catabolic process"/>
    <property type="evidence" value="ECO:0007669"/>
    <property type="project" value="InterPro"/>
</dbReference>
<protein>
    <recommendedName>
        <fullName evidence="1">Dockerin domain-containing protein</fullName>
    </recommendedName>
</protein>
<dbReference type="AlphaFoldDB" id="A0A1F5NSF4"/>
<dbReference type="InterPro" id="IPR002105">
    <property type="entry name" value="Dockerin_1_rpt"/>
</dbReference>
<evidence type="ECO:0000313" key="2">
    <source>
        <dbReference type="EMBL" id="OGE80605.1"/>
    </source>
</evidence>
<dbReference type="SUPFAM" id="SSF63446">
    <property type="entry name" value="Type I dockerin domain"/>
    <property type="match status" value="1"/>
</dbReference>
<feature type="domain" description="Dockerin" evidence="1">
    <location>
        <begin position="675"/>
        <end position="733"/>
    </location>
</feature>
<evidence type="ECO:0000259" key="1">
    <source>
        <dbReference type="PROSITE" id="PS51766"/>
    </source>
</evidence>
<dbReference type="Proteomes" id="UP000176233">
    <property type="component" value="Unassembled WGS sequence"/>
</dbReference>